<dbReference type="Gene3D" id="3.30.450.20">
    <property type="entry name" value="PAS domain"/>
    <property type="match status" value="4"/>
</dbReference>
<keyword evidence="13" id="KW-1185">Reference proteome</keyword>
<keyword evidence="6" id="KW-0175">Coiled coil</keyword>
<feature type="domain" description="PAC" evidence="9">
    <location>
        <begin position="527"/>
        <end position="579"/>
    </location>
</feature>
<dbReference type="Pfam" id="PF00512">
    <property type="entry name" value="HisKA"/>
    <property type="match status" value="1"/>
</dbReference>
<dbReference type="InterPro" id="IPR003661">
    <property type="entry name" value="HisK_dim/P_dom"/>
</dbReference>
<dbReference type="InterPro" id="IPR052162">
    <property type="entry name" value="Sensor_kinase/Photoreceptor"/>
</dbReference>
<reference evidence="11 13" key="2">
    <citation type="submission" date="2019-03" db="EMBL/GenBank/DDBJ databases">
        <authorList>
            <person name="He R.-H."/>
        </authorList>
    </citation>
    <scope>NUCLEOTIDE SEQUENCE [LARGE SCALE GENOMIC DNA]</scope>
    <source>
        <strain evidence="11 13">DSM 19624</strain>
    </source>
</reference>
<dbReference type="InterPro" id="IPR013655">
    <property type="entry name" value="PAS_fold_3"/>
</dbReference>
<dbReference type="EMBL" id="RCCK01000010">
    <property type="protein sequence ID" value="RLJ79459.1"/>
    <property type="molecule type" value="Genomic_DNA"/>
</dbReference>
<organism evidence="10 12">
    <name type="scientific">Pedobacter alluvionis</name>
    <dbReference type="NCBI Taxonomy" id="475253"/>
    <lineage>
        <taxon>Bacteria</taxon>
        <taxon>Pseudomonadati</taxon>
        <taxon>Bacteroidota</taxon>
        <taxon>Sphingobacteriia</taxon>
        <taxon>Sphingobacteriales</taxon>
        <taxon>Sphingobacteriaceae</taxon>
        <taxon>Pedobacter</taxon>
    </lineage>
</organism>
<dbReference type="InterPro" id="IPR005467">
    <property type="entry name" value="His_kinase_dom"/>
</dbReference>
<dbReference type="FunFam" id="3.30.565.10:FF:000006">
    <property type="entry name" value="Sensor histidine kinase WalK"/>
    <property type="match status" value="1"/>
</dbReference>
<dbReference type="Pfam" id="PF08447">
    <property type="entry name" value="PAS_3"/>
    <property type="match status" value="2"/>
</dbReference>
<feature type="domain" description="Histidine kinase" evidence="7">
    <location>
        <begin position="583"/>
        <end position="799"/>
    </location>
</feature>
<dbReference type="Pfam" id="PF08448">
    <property type="entry name" value="PAS_4"/>
    <property type="match status" value="1"/>
</dbReference>
<dbReference type="InterPro" id="IPR035965">
    <property type="entry name" value="PAS-like_dom_sf"/>
</dbReference>
<evidence type="ECO:0000259" key="8">
    <source>
        <dbReference type="PROSITE" id="PS50112"/>
    </source>
</evidence>
<dbReference type="PROSITE" id="PS50113">
    <property type="entry name" value="PAC"/>
    <property type="match status" value="4"/>
</dbReference>
<dbReference type="CDD" id="cd00130">
    <property type="entry name" value="PAS"/>
    <property type="match status" value="3"/>
</dbReference>
<evidence type="ECO:0000256" key="2">
    <source>
        <dbReference type="ARBA" id="ARBA00012438"/>
    </source>
</evidence>
<proteinExistence type="predicted"/>
<evidence type="ECO:0000256" key="4">
    <source>
        <dbReference type="ARBA" id="ARBA00022679"/>
    </source>
</evidence>
<evidence type="ECO:0000313" key="11">
    <source>
        <dbReference type="EMBL" id="TFB30807.1"/>
    </source>
</evidence>
<dbReference type="PROSITE" id="PS50112">
    <property type="entry name" value="PAS"/>
    <property type="match status" value="2"/>
</dbReference>
<comment type="catalytic activity">
    <reaction evidence="1">
        <text>ATP + protein L-histidine = ADP + protein N-phospho-L-histidine.</text>
        <dbReference type="EC" id="2.7.13.3"/>
    </reaction>
</comment>
<dbReference type="Proteomes" id="UP000297429">
    <property type="component" value="Unassembled WGS sequence"/>
</dbReference>
<dbReference type="PRINTS" id="PR00344">
    <property type="entry name" value="BCTRLSENSOR"/>
</dbReference>
<dbReference type="Pfam" id="PF02518">
    <property type="entry name" value="HATPase_c"/>
    <property type="match status" value="1"/>
</dbReference>
<dbReference type="AlphaFoldDB" id="A0A497YD75"/>
<dbReference type="GO" id="GO:0000155">
    <property type="term" value="F:phosphorelay sensor kinase activity"/>
    <property type="evidence" value="ECO:0007669"/>
    <property type="project" value="InterPro"/>
</dbReference>
<dbReference type="PANTHER" id="PTHR43304">
    <property type="entry name" value="PHYTOCHROME-LIKE PROTEIN CPH1"/>
    <property type="match status" value="1"/>
</dbReference>
<evidence type="ECO:0000256" key="3">
    <source>
        <dbReference type="ARBA" id="ARBA00022553"/>
    </source>
</evidence>
<dbReference type="SMART" id="SM00091">
    <property type="entry name" value="PAS"/>
    <property type="match status" value="3"/>
</dbReference>
<feature type="domain" description="PAC" evidence="9">
    <location>
        <begin position="89"/>
        <end position="141"/>
    </location>
</feature>
<dbReference type="InterPro" id="IPR000014">
    <property type="entry name" value="PAS"/>
</dbReference>
<dbReference type="NCBIfam" id="TIGR00229">
    <property type="entry name" value="sensory_box"/>
    <property type="match status" value="3"/>
</dbReference>
<dbReference type="SMART" id="SM00387">
    <property type="entry name" value="HATPase_c"/>
    <property type="match status" value="1"/>
</dbReference>
<keyword evidence="5" id="KW-0418">Kinase</keyword>
<dbReference type="InterPro" id="IPR036890">
    <property type="entry name" value="HATPase_C_sf"/>
</dbReference>
<dbReference type="EMBL" id="SOPX01000002">
    <property type="protein sequence ID" value="TFB30807.1"/>
    <property type="molecule type" value="Genomic_DNA"/>
</dbReference>
<evidence type="ECO:0000313" key="12">
    <source>
        <dbReference type="Proteomes" id="UP000273898"/>
    </source>
</evidence>
<feature type="domain" description="PAS" evidence="8">
    <location>
        <begin position="453"/>
        <end position="524"/>
    </location>
</feature>
<dbReference type="InterPro" id="IPR003594">
    <property type="entry name" value="HATPase_dom"/>
</dbReference>
<keyword evidence="3" id="KW-0597">Phosphoprotein</keyword>
<keyword evidence="4" id="KW-0808">Transferase</keyword>
<dbReference type="SUPFAM" id="SSF47384">
    <property type="entry name" value="Homodimeric domain of signal transducing histidine kinase"/>
    <property type="match status" value="1"/>
</dbReference>
<dbReference type="InterPro" id="IPR036097">
    <property type="entry name" value="HisK_dim/P_sf"/>
</dbReference>
<evidence type="ECO:0000259" key="9">
    <source>
        <dbReference type="PROSITE" id="PS50113"/>
    </source>
</evidence>
<dbReference type="RefSeq" id="WP_121282054.1">
    <property type="nucleotide sequence ID" value="NZ_RCCK01000010.1"/>
</dbReference>
<feature type="domain" description="PAC" evidence="9">
    <location>
        <begin position="223"/>
        <end position="275"/>
    </location>
</feature>
<name>A0A497YD75_9SPHI</name>
<evidence type="ECO:0000313" key="13">
    <source>
        <dbReference type="Proteomes" id="UP000297429"/>
    </source>
</evidence>
<dbReference type="SMART" id="SM00086">
    <property type="entry name" value="PAC"/>
    <property type="match status" value="4"/>
</dbReference>
<accession>A0A497YD75</accession>
<dbReference type="SUPFAM" id="SSF55785">
    <property type="entry name" value="PYP-like sensor domain (PAS domain)"/>
    <property type="match status" value="4"/>
</dbReference>
<evidence type="ECO:0000256" key="5">
    <source>
        <dbReference type="ARBA" id="ARBA00022777"/>
    </source>
</evidence>
<dbReference type="OrthoDB" id="9813151at2"/>
<dbReference type="CDD" id="cd00082">
    <property type="entry name" value="HisKA"/>
    <property type="match status" value="1"/>
</dbReference>
<dbReference type="Proteomes" id="UP000273898">
    <property type="component" value="Unassembled WGS sequence"/>
</dbReference>
<dbReference type="PANTHER" id="PTHR43304:SF1">
    <property type="entry name" value="PAC DOMAIN-CONTAINING PROTEIN"/>
    <property type="match status" value="1"/>
</dbReference>
<dbReference type="Gene3D" id="1.10.287.130">
    <property type="match status" value="1"/>
</dbReference>
<gene>
    <name evidence="10" type="ORF">BCL90_0156</name>
    <name evidence="11" type="ORF">E3V97_09215</name>
</gene>
<protein>
    <recommendedName>
        <fullName evidence="2">histidine kinase</fullName>
        <ecNumber evidence="2">2.7.13.3</ecNumber>
    </recommendedName>
</protein>
<dbReference type="PROSITE" id="PS50109">
    <property type="entry name" value="HIS_KIN"/>
    <property type="match status" value="1"/>
</dbReference>
<dbReference type="InterPro" id="IPR013656">
    <property type="entry name" value="PAS_4"/>
</dbReference>
<evidence type="ECO:0000313" key="10">
    <source>
        <dbReference type="EMBL" id="RLJ79459.1"/>
    </source>
</evidence>
<feature type="domain" description="PAC" evidence="9">
    <location>
        <begin position="399"/>
        <end position="452"/>
    </location>
</feature>
<dbReference type="InterPro" id="IPR004358">
    <property type="entry name" value="Sig_transdc_His_kin-like_C"/>
</dbReference>
<reference evidence="10 12" key="1">
    <citation type="submission" date="2018-10" db="EMBL/GenBank/DDBJ databases">
        <title>Genomic Encyclopedia of Archaeal and Bacterial Type Strains, Phase II (KMG-II): from individual species to whole genera.</title>
        <authorList>
            <person name="Goeker M."/>
        </authorList>
    </citation>
    <scope>NUCLEOTIDE SEQUENCE [LARGE SCALE GENOMIC DNA]</scope>
    <source>
        <strain evidence="10 12">DSM 19624</strain>
    </source>
</reference>
<evidence type="ECO:0000256" key="1">
    <source>
        <dbReference type="ARBA" id="ARBA00000085"/>
    </source>
</evidence>
<dbReference type="InterPro" id="IPR001610">
    <property type="entry name" value="PAC"/>
</dbReference>
<sequence>MSEHQDKSDLNNADAAADLARFRALIAATSDVIYNMSADWNEMRQLEGRGFLKDAARPTTDWMSLNVYPEDRKKVKEKIANAIALKGTFQAEHRVLRADGSVGWTFSRAVPILDANGEIVEWFGTASDITERKTAEEALSKSREELEQQKRLYETITSGTPDLMYVFDLEYRFTYANNALLNMWGKSWENAIGKGLIENGYEPWHAEMHQKEIDLIRNTGEQIRGEVSFPHSTLGKRIYDYILTPVFNEKGEVEAVSGTTRDVTERYRFEQQLKKNAEDLQELNEEFATINEEMASSNEELMATNEELAQVNQELVSAHQTIEESRTALRLAINAANFGTWFIHSGTREFITDARLKELFGYYPEEPLSIEQALAQITEEFRPIVAAKLENAIYNNGDYDVTYPVIGLHDNKLRWLRAIGNLKADPSGTFSAFTGVVMEITDQYLATKRIEEAEEGLRMAVQSAELATWYMNEKLGIISASARFNELFGFKNEEEITFDDAVRQILPEYRQLVGDAVAASFKDGADFKIEYPVVGFHDGKQRWVRSLGKFVADEKHGKYITGVMADITEQKMDEIRKNDFIGMVSHELKTPLTSLFGIIQIAERKLKNSDDTFLKGAMAKANAQITRMSAMINGFLNISRLESGKISIEKTRFDIKELIRETVEELAVISPNHSIVFEHCEAVDVFADHNKIHSVIANLLNNAVKYSPLSSTIRIAGMLSENELIVSVSDEGIGISEQDAEKIFERYYRVESSQTQYVSGFGIGLYLSAEIVKYHGGRIWLESKPEKGSVFYFSLPVDRGTS</sequence>
<evidence type="ECO:0000259" key="7">
    <source>
        <dbReference type="PROSITE" id="PS50109"/>
    </source>
</evidence>
<dbReference type="EC" id="2.7.13.3" evidence="2"/>
<feature type="coiled-coil region" evidence="6">
    <location>
        <begin position="266"/>
        <end position="321"/>
    </location>
</feature>
<dbReference type="InterPro" id="IPR000700">
    <property type="entry name" value="PAS-assoc_C"/>
</dbReference>
<feature type="domain" description="PAS" evidence="8">
    <location>
        <begin position="149"/>
        <end position="220"/>
    </location>
</feature>
<dbReference type="Gene3D" id="3.30.565.10">
    <property type="entry name" value="Histidine kinase-like ATPase, C-terminal domain"/>
    <property type="match status" value="1"/>
</dbReference>
<dbReference type="SMART" id="SM00388">
    <property type="entry name" value="HisKA"/>
    <property type="match status" value="1"/>
</dbReference>
<comment type="caution">
    <text evidence="10">The sequence shown here is derived from an EMBL/GenBank/DDBJ whole genome shotgun (WGS) entry which is preliminary data.</text>
</comment>
<evidence type="ECO:0000256" key="6">
    <source>
        <dbReference type="SAM" id="Coils"/>
    </source>
</evidence>
<dbReference type="SUPFAM" id="SSF55874">
    <property type="entry name" value="ATPase domain of HSP90 chaperone/DNA topoisomerase II/histidine kinase"/>
    <property type="match status" value="1"/>
</dbReference>